<accession>A0A382SSM8</accession>
<name>A0A382SSM8_9ZZZZ</name>
<reference evidence="1" key="1">
    <citation type="submission" date="2018-05" db="EMBL/GenBank/DDBJ databases">
        <authorList>
            <person name="Lanie J.A."/>
            <person name="Ng W.-L."/>
            <person name="Kazmierczak K.M."/>
            <person name="Andrzejewski T.M."/>
            <person name="Davidsen T.M."/>
            <person name="Wayne K.J."/>
            <person name="Tettelin H."/>
            <person name="Glass J.I."/>
            <person name="Rusch D."/>
            <person name="Podicherti R."/>
            <person name="Tsui H.-C.T."/>
            <person name="Winkler M.E."/>
        </authorList>
    </citation>
    <scope>NUCLEOTIDE SEQUENCE</scope>
</reference>
<dbReference type="EMBL" id="UINC01131312">
    <property type="protein sequence ID" value="SVD12934.1"/>
    <property type="molecule type" value="Genomic_DNA"/>
</dbReference>
<feature type="non-terminal residue" evidence="1">
    <location>
        <position position="1"/>
    </location>
</feature>
<dbReference type="AlphaFoldDB" id="A0A382SSM8"/>
<gene>
    <name evidence="1" type="ORF">METZ01_LOCUS365788</name>
</gene>
<evidence type="ECO:0008006" key="2">
    <source>
        <dbReference type="Google" id="ProtNLM"/>
    </source>
</evidence>
<organism evidence="1">
    <name type="scientific">marine metagenome</name>
    <dbReference type="NCBI Taxonomy" id="408172"/>
    <lineage>
        <taxon>unclassified sequences</taxon>
        <taxon>metagenomes</taxon>
        <taxon>ecological metagenomes</taxon>
    </lineage>
</organism>
<evidence type="ECO:0000313" key="1">
    <source>
        <dbReference type="EMBL" id="SVD12934.1"/>
    </source>
</evidence>
<proteinExistence type="predicted"/>
<sequence>KAIIVRKTKIRADRVLVAATHTHTAPPGKDRPTNRTDKAHKAYFKRLVNGIAEAVIAAEKNLVPAQMAHGVALVPEEIFNRRWHMKEGGIAVNPFGDPNDTVRMNPPRNLIERPAGPTDPEVHFVSLRGVDGRPIALLANYSLHYVGNVPKDSVSADYFGVFAGHIEKAIGNDAGFVAIMSNGTSGDINNISFRVSRPRQKPFERINDVAKIVAERVLAAHKKVKFQGDLTVAMEEKLLKLKNRQPTAKQIAFARKALATEDPKTLPRLAVAYANRTLALADGPREEEIVLQALRIGEVGITSIPCEV</sequence>
<protein>
    <recommendedName>
        <fullName evidence="2">Neutral/alkaline non-lysosomal ceramidase N-terminal domain-containing protein</fullName>
    </recommendedName>
</protein>
<feature type="non-terminal residue" evidence="1">
    <location>
        <position position="308"/>
    </location>
</feature>